<dbReference type="GO" id="GO:0036218">
    <property type="term" value="F:dTTP diphosphatase activity"/>
    <property type="evidence" value="ECO:0007669"/>
    <property type="project" value="RHEA"/>
</dbReference>
<dbReference type="GO" id="GO:0005737">
    <property type="term" value="C:cytoplasm"/>
    <property type="evidence" value="ECO:0007669"/>
    <property type="project" value="UniProtKB-SubCell"/>
</dbReference>
<comment type="function">
    <text evidence="9">Nucleoside triphosphate pyrophosphatase that hydrolyzes dTTP and UTP. May have a dual role in cell division arrest and in preventing the incorporation of modified nucleotides into cellular nucleic acids.</text>
</comment>
<dbReference type="Pfam" id="PF02545">
    <property type="entry name" value="Maf"/>
    <property type="match status" value="1"/>
</dbReference>
<gene>
    <name evidence="10" type="ordered locus">Terro_0035</name>
</gene>
<dbReference type="EC" id="3.6.1.9" evidence="9"/>
<dbReference type="HAMAP" id="MF_00528">
    <property type="entry name" value="Maf"/>
    <property type="match status" value="1"/>
</dbReference>
<keyword evidence="3 9" id="KW-0963">Cytoplasm</keyword>
<dbReference type="InterPro" id="IPR029001">
    <property type="entry name" value="ITPase-like_fam"/>
</dbReference>
<comment type="similarity">
    <text evidence="9">Belongs to the Maf family. YhdE subfamily.</text>
</comment>
<accession>I3ZAW9</accession>
<comment type="caution">
    <text evidence="9">Lacks conserved residue(s) required for the propagation of feature annotation.</text>
</comment>
<dbReference type="AlphaFoldDB" id="I3ZAW9"/>
<organism evidence="10 11">
    <name type="scientific">Terriglobus roseus (strain DSM 18391 / NRRL B-41598 / KBS 63)</name>
    <dbReference type="NCBI Taxonomy" id="926566"/>
    <lineage>
        <taxon>Bacteria</taxon>
        <taxon>Pseudomonadati</taxon>
        <taxon>Acidobacteriota</taxon>
        <taxon>Terriglobia</taxon>
        <taxon>Terriglobales</taxon>
        <taxon>Acidobacteriaceae</taxon>
        <taxon>Terriglobus</taxon>
    </lineage>
</organism>
<dbReference type="PATRIC" id="fig|926566.3.peg.33"/>
<dbReference type="EMBL" id="CP003379">
    <property type="protein sequence ID" value="AFL86387.1"/>
    <property type="molecule type" value="Genomic_DNA"/>
</dbReference>
<comment type="function">
    <text evidence="7">Nucleoside triphosphate pyrophosphatase that hydrolyzes 7-methyl-GTP (m(7)GTP). May have a dual role in cell division arrest and in preventing the incorporation of modified nucleotides into cellular nucleic acids.</text>
</comment>
<evidence type="ECO:0000256" key="8">
    <source>
        <dbReference type="ARBA" id="ARBA00060749"/>
    </source>
</evidence>
<evidence type="ECO:0000313" key="11">
    <source>
        <dbReference type="Proteomes" id="UP000006056"/>
    </source>
</evidence>
<dbReference type="InterPro" id="IPR003697">
    <property type="entry name" value="Maf-like"/>
</dbReference>
<dbReference type="STRING" id="926566.Terro_0035"/>
<dbReference type="HOGENOM" id="CLU_040416_2_1_0"/>
<evidence type="ECO:0000256" key="3">
    <source>
        <dbReference type="ARBA" id="ARBA00022490"/>
    </source>
</evidence>
<dbReference type="FunFam" id="3.90.950.10:FF:000005">
    <property type="entry name" value="7-methyl-GTP pyrophosphatase"/>
    <property type="match status" value="1"/>
</dbReference>
<comment type="catalytic activity">
    <reaction evidence="9">
        <text>UTP + H2O = UMP + diphosphate + H(+)</text>
        <dbReference type="Rhea" id="RHEA:29395"/>
        <dbReference type="ChEBI" id="CHEBI:15377"/>
        <dbReference type="ChEBI" id="CHEBI:15378"/>
        <dbReference type="ChEBI" id="CHEBI:33019"/>
        <dbReference type="ChEBI" id="CHEBI:46398"/>
        <dbReference type="ChEBI" id="CHEBI:57865"/>
        <dbReference type="EC" id="3.6.1.9"/>
    </reaction>
</comment>
<comment type="subcellular location">
    <subcellularLocation>
        <location evidence="2 9">Cytoplasm</location>
    </subcellularLocation>
</comment>
<dbReference type="Proteomes" id="UP000006056">
    <property type="component" value="Chromosome"/>
</dbReference>
<dbReference type="SUPFAM" id="SSF52972">
    <property type="entry name" value="ITPase-like"/>
    <property type="match status" value="1"/>
</dbReference>
<reference evidence="10 11" key="1">
    <citation type="submission" date="2012-06" db="EMBL/GenBank/DDBJ databases">
        <title>Complete genome of Terriglobus roseus DSM 18391.</title>
        <authorList>
            <consortium name="US DOE Joint Genome Institute (JGI-PGF)"/>
            <person name="Lucas S."/>
            <person name="Copeland A."/>
            <person name="Lapidus A."/>
            <person name="Glavina del Rio T."/>
            <person name="Dalin E."/>
            <person name="Tice H."/>
            <person name="Bruce D."/>
            <person name="Goodwin L."/>
            <person name="Pitluck S."/>
            <person name="Peters L."/>
            <person name="Mikhailova N."/>
            <person name="Munk A.C.C."/>
            <person name="Kyrpides N."/>
            <person name="Mavromatis K."/>
            <person name="Ivanova N."/>
            <person name="Brettin T."/>
            <person name="Detter J.C."/>
            <person name="Han C."/>
            <person name="Larimer F."/>
            <person name="Land M."/>
            <person name="Hauser L."/>
            <person name="Markowitz V."/>
            <person name="Cheng J.-F."/>
            <person name="Hugenholtz P."/>
            <person name="Woyke T."/>
            <person name="Wu D."/>
            <person name="Brambilla E."/>
            <person name="Klenk H.-P."/>
            <person name="Eisen J.A."/>
        </authorList>
    </citation>
    <scope>NUCLEOTIDE SEQUENCE [LARGE SCALE GENOMIC DNA]</scope>
    <source>
        <strain evidence="11">DSM 18391 / NRRL B-41598 / KBS 63</strain>
    </source>
</reference>
<dbReference type="NCBIfam" id="TIGR00172">
    <property type="entry name" value="maf"/>
    <property type="match status" value="1"/>
</dbReference>
<keyword evidence="5 9" id="KW-0546">Nucleotide metabolism</keyword>
<dbReference type="GO" id="GO:0009117">
    <property type="term" value="P:nucleotide metabolic process"/>
    <property type="evidence" value="ECO:0007669"/>
    <property type="project" value="UniProtKB-KW"/>
</dbReference>
<dbReference type="eggNOG" id="COG0424">
    <property type="taxonomic scope" value="Bacteria"/>
</dbReference>
<keyword evidence="11" id="KW-1185">Reference proteome</keyword>
<evidence type="ECO:0000256" key="9">
    <source>
        <dbReference type="HAMAP-Rule" id="MF_00528"/>
    </source>
</evidence>
<dbReference type="PIRSF" id="PIRSF006305">
    <property type="entry name" value="Maf"/>
    <property type="match status" value="1"/>
</dbReference>
<name>I3ZAW9_TERRK</name>
<evidence type="ECO:0000256" key="2">
    <source>
        <dbReference type="ARBA" id="ARBA00004496"/>
    </source>
</evidence>
<evidence type="ECO:0000256" key="4">
    <source>
        <dbReference type="ARBA" id="ARBA00022801"/>
    </source>
</evidence>
<evidence type="ECO:0000256" key="7">
    <source>
        <dbReference type="ARBA" id="ARBA00053369"/>
    </source>
</evidence>
<comment type="cofactor">
    <cofactor evidence="1 9">
        <name>a divalent metal cation</name>
        <dbReference type="ChEBI" id="CHEBI:60240"/>
    </cofactor>
</comment>
<proteinExistence type="inferred from homology"/>
<evidence type="ECO:0000256" key="6">
    <source>
        <dbReference type="ARBA" id="ARBA00050213"/>
    </source>
</evidence>
<evidence type="ECO:0000313" key="10">
    <source>
        <dbReference type="EMBL" id="AFL86387.1"/>
    </source>
</evidence>
<dbReference type="Gene3D" id="3.90.950.10">
    <property type="match status" value="1"/>
</dbReference>
<feature type="site" description="Important for substrate specificity" evidence="9">
    <location>
        <position position="13"/>
    </location>
</feature>
<dbReference type="KEGG" id="trs:Terro_0035"/>
<feature type="active site" description="Proton acceptor" evidence="9">
    <location>
        <position position="70"/>
    </location>
</feature>
<feature type="site" description="Important for substrate specificity" evidence="9">
    <location>
        <position position="71"/>
    </location>
</feature>
<dbReference type="PANTHER" id="PTHR43213:SF5">
    <property type="entry name" value="BIFUNCTIONAL DTTP_UTP PYROPHOSPHATASE_METHYLTRANSFERASE PROTEIN-RELATED"/>
    <property type="match status" value="1"/>
</dbReference>
<keyword evidence="4 9" id="KW-0378">Hydrolase</keyword>
<dbReference type="GO" id="GO:0036221">
    <property type="term" value="F:UTP diphosphatase activity"/>
    <property type="evidence" value="ECO:0007669"/>
    <property type="project" value="RHEA"/>
</dbReference>
<protein>
    <recommendedName>
        <fullName evidence="9">dTTP/UTP pyrophosphatase</fullName>
        <shortName evidence="9">dTTPase/UTPase</shortName>
        <ecNumber evidence="9">3.6.1.9</ecNumber>
    </recommendedName>
    <alternativeName>
        <fullName evidence="9">Nucleoside triphosphate pyrophosphatase</fullName>
    </alternativeName>
    <alternativeName>
        <fullName evidence="9">Nucleotide pyrophosphatase</fullName>
        <shortName evidence="9">Nucleotide PPase</shortName>
    </alternativeName>
</protein>
<dbReference type="PANTHER" id="PTHR43213">
    <property type="entry name" value="BIFUNCTIONAL DTTP/UTP PYROPHOSPHATASE/METHYLTRANSFERASE PROTEIN-RELATED"/>
    <property type="match status" value="1"/>
</dbReference>
<feature type="site" description="Important for substrate specificity" evidence="9">
    <location>
        <position position="153"/>
    </location>
</feature>
<dbReference type="RefSeq" id="WP_014783956.1">
    <property type="nucleotide sequence ID" value="NC_018014.1"/>
</dbReference>
<sequence>MSKPIILASQSPRRRELLAQIGVDFTVVTADIDETPLPGEDHRTYTLRLAEAKARAVLVKHPESIIIGADTTVEVDGDLLGKPVDATDAARMLRLLSNRAHQVTTGIAVLTGEETHVAAETTNVFFTAMTDAEIAGYVATGEPMDKAGAYGIQGIAAQWIPHIEGDYNNVVGLPLAKLASLLKLVR</sequence>
<dbReference type="CDD" id="cd00555">
    <property type="entry name" value="Maf"/>
    <property type="match status" value="1"/>
</dbReference>
<evidence type="ECO:0000256" key="1">
    <source>
        <dbReference type="ARBA" id="ARBA00001968"/>
    </source>
</evidence>
<evidence type="ECO:0000256" key="5">
    <source>
        <dbReference type="ARBA" id="ARBA00023080"/>
    </source>
</evidence>
<comment type="similarity">
    <text evidence="8">Belongs to the Maf family. YceF subfamily.</text>
</comment>
<comment type="catalytic activity">
    <reaction evidence="9">
        <text>dTTP + H2O = dTMP + diphosphate + H(+)</text>
        <dbReference type="Rhea" id="RHEA:28534"/>
        <dbReference type="ChEBI" id="CHEBI:15377"/>
        <dbReference type="ChEBI" id="CHEBI:15378"/>
        <dbReference type="ChEBI" id="CHEBI:33019"/>
        <dbReference type="ChEBI" id="CHEBI:37568"/>
        <dbReference type="ChEBI" id="CHEBI:63528"/>
        <dbReference type="EC" id="3.6.1.9"/>
    </reaction>
</comment>
<comment type="catalytic activity">
    <reaction evidence="6">
        <text>N(7)-methyl-GTP + H2O = N(7)-methyl-GMP + diphosphate + H(+)</text>
        <dbReference type="Rhea" id="RHEA:58744"/>
        <dbReference type="ChEBI" id="CHEBI:15377"/>
        <dbReference type="ChEBI" id="CHEBI:15378"/>
        <dbReference type="ChEBI" id="CHEBI:33019"/>
        <dbReference type="ChEBI" id="CHEBI:58285"/>
        <dbReference type="ChEBI" id="CHEBI:87133"/>
    </reaction>
</comment>